<evidence type="ECO:0000313" key="1">
    <source>
        <dbReference type="EMBL" id="GFE05566.1"/>
    </source>
</evidence>
<reference evidence="1 2" key="1">
    <citation type="submission" date="2019-12" db="EMBL/GenBank/DDBJ databases">
        <title>Whole genome shotgun sequence of Streptomyces caniferus NBRC 15389.</title>
        <authorList>
            <person name="Ichikawa N."/>
            <person name="Kimura A."/>
            <person name="Kitahashi Y."/>
            <person name="Komaki H."/>
            <person name="Tamura T."/>
        </authorList>
    </citation>
    <scope>NUCLEOTIDE SEQUENCE [LARGE SCALE GENOMIC DNA]</scope>
    <source>
        <strain evidence="1 2">NBRC 15389</strain>
    </source>
</reference>
<organism evidence="1 2">
    <name type="scientific">Streptomyces caniferus</name>
    <dbReference type="NCBI Taxonomy" id="285557"/>
    <lineage>
        <taxon>Bacteria</taxon>
        <taxon>Bacillati</taxon>
        <taxon>Actinomycetota</taxon>
        <taxon>Actinomycetes</taxon>
        <taxon>Kitasatosporales</taxon>
        <taxon>Streptomycetaceae</taxon>
        <taxon>Streptomyces</taxon>
    </lineage>
</organism>
<dbReference type="EMBL" id="BLIN01000003">
    <property type="protein sequence ID" value="GFE05566.1"/>
    <property type="molecule type" value="Genomic_DNA"/>
</dbReference>
<evidence type="ECO:0000313" key="2">
    <source>
        <dbReference type="Proteomes" id="UP000435837"/>
    </source>
</evidence>
<dbReference type="RefSeq" id="WP_159471967.1">
    <property type="nucleotide sequence ID" value="NZ_BAAATH010000073.1"/>
</dbReference>
<gene>
    <name evidence="1" type="ORF">Scani_18340</name>
</gene>
<dbReference type="OrthoDB" id="9837043at2"/>
<sequence length="64" mass="7082">MPYLSQDRVHLLCRRHIPAAPNDYLPVTVEDLEDLGHGFRPGGGGRHRSVCNLAVLPACPFFAQ</sequence>
<dbReference type="GeneID" id="96640748"/>
<dbReference type="AlphaFoldDB" id="A0A640S5D7"/>
<name>A0A640S5D7_9ACTN</name>
<accession>A0A640S5D7</accession>
<proteinExistence type="predicted"/>
<comment type="caution">
    <text evidence="1">The sequence shown here is derived from an EMBL/GenBank/DDBJ whole genome shotgun (WGS) entry which is preliminary data.</text>
</comment>
<dbReference type="Proteomes" id="UP000435837">
    <property type="component" value="Unassembled WGS sequence"/>
</dbReference>
<protein>
    <submittedName>
        <fullName evidence="1">Uncharacterized protein</fullName>
    </submittedName>
</protein>